<dbReference type="Pfam" id="PF00083">
    <property type="entry name" value="Sugar_tr"/>
    <property type="match status" value="1"/>
</dbReference>
<dbReference type="Proteomes" id="UP001152747">
    <property type="component" value="Unassembled WGS sequence"/>
</dbReference>
<feature type="transmembrane region" description="Helical" evidence="5">
    <location>
        <begin position="348"/>
        <end position="367"/>
    </location>
</feature>
<dbReference type="InterPro" id="IPR005828">
    <property type="entry name" value="MFS_sugar_transport-like"/>
</dbReference>
<dbReference type="PROSITE" id="PS50850">
    <property type="entry name" value="MFS"/>
    <property type="match status" value="1"/>
</dbReference>
<keyword evidence="4 5" id="KW-0472">Membrane</keyword>
<dbReference type="InterPro" id="IPR045263">
    <property type="entry name" value="GLUT"/>
</dbReference>
<feature type="transmembrane region" description="Helical" evidence="5">
    <location>
        <begin position="156"/>
        <end position="174"/>
    </location>
</feature>
<proteinExistence type="predicted"/>
<comment type="caution">
    <text evidence="7">The sequence shown here is derived from an EMBL/GenBank/DDBJ whole genome shotgun (WGS) entry which is preliminary data.</text>
</comment>
<feature type="transmembrane region" description="Helical" evidence="5">
    <location>
        <begin position="125"/>
        <end position="144"/>
    </location>
</feature>
<keyword evidence="3 5" id="KW-1133">Transmembrane helix</keyword>
<feature type="transmembrane region" description="Helical" evidence="5">
    <location>
        <begin position="32"/>
        <end position="56"/>
    </location>
</feature>
<dbReference type="PANTHER" id="PTHR23503">
    <property type="entry name" value="SOLUTE CARRIER FAMILY 2"/>
    <property type="match status" value="1"/>
</dbReference>
<dbReference type="SUPFAM" id="SSF103473">
    <property type="entry name" value="MFS general substrate transporter"/>
    <property type="match status" value="1"/>
</dbReference>
<reference evidence="7" key="1">
    <citation type="submission" date="2022-11" db="EMBL/GenBank/DDBJ databases">
        <authorList>
            <person name="Kikuchi T."/>
        </authorList>
    </citation>
    <scope>NUCLEOTIDE SEQUENCE</scope>
    <source>
        <strain evidence="7">PS1010</strain>
    </source>
</reference>
<organism evidence="7 8">
    <name type="scientific">Caenorhabditis angaria</name>
    <dbReference type="NCBI Taxonomy" id="860376"/>
    <lineage>
        <taxon>Eukaryota</taxon>
        <taxon>Metazoa</taxon>
        <taxon>Ecdysozoa</taxon>
        <taxon>Nematoda</taxon>
        <taxon>Chromadorea</taxon>
        <taxon>Rhabditida</taxon>
        <taxon>Rhabditina</taxon>
        <taxon>Rhabditomorpha</taxon>
        <taxon>Rhabditoidea</taxon>
        <taxon>Rhabditidae</taxon>
        <taxon>Peloderinae</taxon>
        <taxon>Caenorhabditis</taxon>
    </lineage>
</organism>
<dbReference type="GO" id="GO:0016020">
    <property type="term" value="C:membrane"/>
    <property type="evidence" value="ECO:0007669"/>
    <property type="project" value="UniProtKB-SubCell"/>
</dbReference>
<dbReference type="Gene3D" id="1.20.1250.20">
    <property type="entry name" value="MFS general substrate transporter like domains"/>
    <property type="match status" value="1"/>
</dbReference>
<evidence type="ECO:0000256" key="5">
    <source>
        <dbReference type="SAM" id="Phobius"/>
    </source>
</evidence>
<evidence type="ECO:0000256" key="2">
    <source>
        <dbReference type="ARBA" id="ARBA00022692"/>
    </source>
</evidence>
<evidence type="ECO:0000259" key="6">
    <source>
        <dbReference type="PROSITE" id="PS50850"/>
    </source>
</evidence>
<dbReference type="InterPro" id="IPR036259">
    <property type="entry name" value="MFS_trans_sf"/>
</dbReference>
<evidence type="ECO:0000313" key="8">
    <source>
        <dbReference type="Proteomes" id="UP001152747"/>
    </source>
</evidence>
<evidence type="ECO:0000256" key="3">
    <source>
        <dbReference type="ARBA" id="ARBA00022989"/>
    </source>
</evidence>
<protein>
    <recommendedName>
        <fullName evidence="6">Major facilitator superfamily (MFS) profile domain-containing protein</fullName>
    </recommendedName>
</protein>
<dbReference type="GO" id="GO:0015149">
    <property type="term" value="F:hexose transmembrane transporter activity"/>
    <property type="evidence" value="ECO:0007669"/>
    <property type="project" value="TreeGrafter"/>
</dbReference>
<evidence type="ECO:0000256" key="1">
    <source>
        <dbReference type="ARBA" id="ARBA00004141"/>
    </source>
</evidence>
<feature type="transmembrane region" description="Helical" evidence="5">
    <location>
        <begin position="379"/>
        <end position="397"/>
    </location>
</feature>
<dbReference type="EMBL" id="CANHGI010000006">
    <property type="protein sequence ID" value="CAI5455405.1"/>
    <property type="molecule type" value="Genomic_DNA"/>
</dbReference>
<dbReference type="AlphaFoldDB" id="A0A9P1J2E7"/>
<feature type="transmembrane region" description="Helical" evidence="5">
    <location>
        <begin position="319"/>
        <end position="342"/>
    </location>
</feature>
<keyword evidence="2 5" id="KW-0812">Transmembrane</keyword>
<evidence type="ECO:0000313" key="7">
    <source>
        <dbReference type="EMBL" id="CAI5455405.1"/>
    </source>
</evidence>
<feature type="transmembrane region" description="Helical" evidence="5">
    <location>
        <begin position="94"/>
        <end position="113"/>
    </location>
</feature>
<dbReference type="InterPro" id="IPR020846">
    <property type="entry name" value="MFS_dom"/>
</dbReference>
<evidence type="ECO:0000256" key="4">
    <source>
        <dbReference type="ARBA" id="ARBA00023136"/>
    </source>
</evidence>
<dbReference type="PANTHER" id="PTHR23503:SF34">
    <property type="entry name" value="MAJOR FACILITATOR SUPERFAMILY (MFS) PROFILE DOMAIN-CONTAINING PROTEIN"/>
    <property type="match status" value="1"/>
</dbReference>
<sequence length="491" mass="55150">MLYGTLPIPISSVINSTLLRYDLVPDSLSSSIITAAMNGSGSIGGIIGIFFLLPLADTKGRKFVSVKIRSFCGVFGSVSFLLSALLGSAEFYCLAEIFLGSQITLRVITTAIYISECSPDQHRGFATFSLMLTDSLAGIVMYSIASPNILGTPERWFVFPLLTLIISIVCFLLTRNIPESPKWLVGQNRLEEASESIKYYHEIEDIDDVLDSMIREKHLTVSEKISIKQVWSDETMREAFKIVTCVYVFMMFTPSMAENLYSMQLHTDAGLSIDQTLQVTLILNIIFVPGLLFGTVFVDKIGRRRIVMIAGFVMIFKTWLMSGTVIISMIQPSLLTTILILICDVLNRIQLSTGLLSVGPLLLSEIFPPSARTVVAQNMAVLTLFTFVPFIVFFPIIRNFFLPAFYVPFMISQPLMLLYLYRHLPETKQRAVCDIIESLDYEVASRHATLIMDEKAPLLRKRPLLQPSPNRRRSLLKFTNRASSMDKTFVF</sequence>
<feature type="transmembrane region" description="Helical" evidence="5">
    <location>
        <begin position="277"/>
        <end position="298"/>
    </location>
</feature>
<accession>A0A9P1J2E7</accession>
<keyword evidence="8" id="KW-1185">Reference proteome</keyword>
<name>A0A9P1J2E7_9PELO</name>
<feature type="transmembrane region" description="Helical" evidence="5">
    <location>
        <begin position="68"/>
        <end position="88"/>
    </location>
</feature>
<dbReference type="OrthoDB" id="6612291at2759"/>
<feature type="transmembrane region" description="Helical" evidence="5">
    <location>
        <begin position="403"/>
        <end position="421"/>
    </location>
</feature>
<gene>
    <name evidence="7" type="ORF">CAMP_LOCUS18042</name>
</gene>
<feature type="transmembrane region" description="Helical" evidence="5">
    <location>
        <begin position="239"/>
        <end position="257"/>
    </location>
</feature>
<comment type="subcellular location">
    <subcellularLocation>
        <location evidence="1">Membrane</location>
        <topology evidence="1">Multi-pass membrane protein</topology>
    </subcellularLocation>
</comment>
<feature type="domain" description="Major facilitator superfamily (MFS) profile" evidence="6">
    <location>
        <begin position="1"/>
        <end position="428"/>
    </location>
</feature>